<dbReference type="GeneTree" id="ENSGT00390000010265"/>
<dbReference type="GO" id="GO:0005634">
    <property type="term" value="C:nucleus"/>
    <property type="evidence" value="ECO:0007669"/>
    <property type="project" value="TreeGrafter"/>
</dbReference>
<evidence type="ECO:0000313" key="2">
    <source>
        <dbReference type="Ensembl" id="ENSHHUP00000008182.1"/>
    </source>
</evidence>
<dbReference type="AlphaFoldDB" id="A0A4W5JWX6"/>
<dbReference type="Ensembl" id="ENSHHUT00000008428.1">
    <property type="protein sequence ID" value="ENSHHUP00000008182.1"/>
    <property type="gene ID" value="ENSHHUG00000005010.1"/>
</dbReference>
<reference evidence="2" key="2">
    <citation type="submission" date="2025-08" db="UniProtKB">
        <authorList>
            <consortium name="Ensembl"/>
        </authorList>
    </citation>
    <scope>IDENTIFICATION</scope>
</reference>
<dbReference type="PANTHER" id="PTHR11215:SF1">
    <property type="entry name" value="MYG1 EXONUCLEASE"/>
    <property type="match status" value="1"/>
</dbReference>
<dbReference type="InterPro" id="IPR003226">
    <property type="entry name" value="MYG1_exonuclease"/>
</dbReference>
<evidence type="ECO:0000313" key="3">
    <source>
        <dbReference type="Proteomes" id="UP000314982"/>
    </source>
</evidence>
<dbReference type="Pfam" id="PF03690">
    <property type="entry name" value="MYG1_exonuc"/>
    <property type="match status" value="1"/>
</dbReference>
<accession>A0A4W5JWX6</accession>
<keyword evidence="3" id="KW-1185">Reference proteome</keyword>
<name>A0A4W5JWX6_9TELE</name>
<evidence type="ECO:0000256" key="1">
    <source>
        <dbReference type="ARBA" id="ARBA00010105"/>
    </source>
</evidence>
<protein>
    <submittedName>
        <fullName evidence="2">Uncharacterized protein</fullName>
    </submittedName>
</protein>
<dbReference type="Proteomes" id="UP000314982">
    <property type="component" value="Unassembled WGS sequence"/>
</dbReference>
<reference evidence="2" key="3">
    <citation type="submission" date="2025-09" db="UniProtKB">
        <authorList>
            <consortium name="Ensembl"/>
        </authorList>
    </citation>
    <scope>IDENTIFICATION</scope>
</reference>
<dbReference type="PANTHER" id="PTHR11215">
    <property type="entry name" value="METAL DEPENDENT HYDROLASE - RELATED"/>
    <property type="match status" value="1"/>
</dbReference>
<dbReference type="STRING" id="62062.ENSHHUP00000008182"/>
<proteinExistence type="inferred from homology"/>
<comment type="similarity">
    <text evidence="1">Belongs to the MYG1 family.</text>
</comment>
<organism evidence="2 3">
    <name type="scientific">Hucho hucho</name>
    <name type="common">huchen</name>
    <dbReference type="NCBI Taxonomy" id="62062"/>
    <lineage>
        <taxon>Eukaryota</taxon>
        <taxon>Metazoa</taxon>
        <taxon>Chordata</taxon>
        <taxon>Craniata</taxon>
        <taxon>Vertebrata</taxon>
        <taxon>Euteleostomi</taxon>
        <taxon>Actinopterygii</taxon>
        <taxon>Neopterygii</taxon>
        <taxon>Teleostei</taxon>
        <taxon>Protacanthopterygii</taxon>
        <taxon>Salmoniformes</taxon>
        <taxon>Salmonidae</taxon>
        <taxon>Salmoninae</taxon>
        <taxon>Hucho</taxon>
    </lineage>
</organism>
<dbReference type="GO" id="GO:0005737">
    <property type="term" value="C:cytoplasm"/>
    <property type="evidence" value="ECO:0007669"/>
    <property type="project" value="TreeGrafter"/>
</dbReference>
<sequence length="188" mass="21655">MIYHLAQMGNGEGRGKNCLCPSIFLHFPHLSQTRSTYLLCGRLAGFHKALGMVGAEFLDRVDFYQNSWLPARVVVEGAVQMRKQVDPSGEVVVFSQGGCPWKEHLFSLEKELSVDTSIKFVLYPDQNGQWRVQCWEGPVFSRPTTHLHLPLPYIHHQKAHLAHVKWLPTPYIVRTFYSLLYIYWSLNV</sequence>
<reference evidence="3" key="1">
    <citation type="submission" date="2018-06" db="EMBL/GenBank/DDBJ databases">
        <title>Genome assembly of Danube salmon.</title>
        <authorList>
            <person name="Macqueen D.J."/>
            <person name="Gundappa M.K."/>
        </authorList>
    </citation>
    <scope>NUCLEOTIDE SEQUENCE [LARGE SCALE GENOMIC DNA]</scope>
</reference>